<evidence type="ECO:0000256" key="1">
    <source>
        <dbReference type="SAM" id="MobiDB-lite"/>
    </source>
</evidence>
<dbReference type="Bgee" id="ENSXETG00000025336">
    <property type="expression patterns" value="Expressed in testis and 9 other cell types or tissues"/>
</dbReference>
<dbReference type="FunCoup" id="A0A803JTE5">
    <property type="interactions" value="8"/>
</dbReference>
<feature type="region of interest" description="Disordered" evidence="1">
    <location>
        <begin position="336"/>
        <end position="360"/>
    </location>
</feature>
<feature type="compositionally biased region" description="Basic and acidic residues" evidence="1">
    <location>
        <begin position="393"/>
        <end position="418"/>
    </location>
</feature>
<reference evidence="2" key="1">
    <citation type="journal article" date="2010" name="Science">
        <title>The genome of the Western clawed frog Xenopus tropicalis.</title>
        <authorList>
            <person name="Hellsten U."/>
            <person name="Harland R.M."/>
            <person name="Gilchrist M.J."/>
            <person name="Hendrix D."/>
            <person name="Jurka J."/>
            <person name="Kapitonov V."/>
            <person name="Ovcharenko I."/>
            <person name="Putnam N.H."/>
            <person name="Shu S."/>
            <person name="Taher L."/>
            <person name="Blitz I.L."/>
            <person name="Blumberg B."/>
            <person name="Dichmann D.S."/>
            <person name="Dubchak I."/>
            <person name="Amaya E."/>
            <person name="Detter J.C."/>
            <person name="Fletcher R."/>
            <person name="Gerhard D.S."/>
            <person name="Goodstein D."/>
            <person name="Graves T."/>
            <person name="Grigoriev I.V."/>
            <person name="Grimwood J."/>
            <person name="Kawashima T."/>
            <person name="Lindquist E."/>
            <person name="Lucas S.M."/>
            <person name="Mead P.E."/>
            <person name="Mitros T."/>
            <person name="Ogino H."/>
            <person name="Ohta Y."/>
            <person name="Poliakov A.V."/>
            <person name="Pollet N."/>
            <person name="Robert J."/>
            <person name="Salamov A."/>
            <person name="Sater A.K."/>
            <person name="Schmutz J."/>
            <person name="Terry A."/>
            <person name="Vize P.D."/>
            <person name="Warren W.C."/>
            <person name="Wells D."/>
            <person name="Wills A."/>
            <person name="Wilson R.K."/>
            <person name="Zimmerman L.B."/>
            <person name="Zorn A.M."/>
            <person name="Grainger R."/>
            <person name="Grammer T."/>
            <person name="Khokha M.K."/>
            <person name="Richardson P.M."/>
            <person name="Rokhsar D.S."/>
        </authorList>
    </citation>
    <scope>NUCLEOTIDE SEQUENCE [LARGE SCALE GENOMIC DNA]</scope>
    <source>
        <strain evidence="2">Nigerian</strain>
    </source>
</reference>
<dbReference type="AlphaFoldDB" id="A0A803JTE5"/>
<gene>
    <name evidence="2" type="primary">cxorf58</name>
</gene>
<dbReference type="InParanoid" id="A0A803JTE5"/>
<dbReference type="Ensembl" id="ENSXETT00000106973">
    <property type="protein sequence ID" value="ENSXETP00000111279"/>
    <property type="gene ID" value="ENSXETG00000025336"/>
</dbReference>
<dbReference type="PANTHER" id="PTHR33504">
    <property type="entry name" value="NADH DEHYDROGENASE (UBIQUINONE) 1 BETA SUBCOMPLEX, 4"/>
    <property type="match status" value="1"/>
</dbReference>
<protein>
    <submittedName>
        <fullName evidence="2">Chromosome X open reading frame 58</fullName>
    </submittedName>
</protein>
<dbReference type="Xenbase" id="XB-GENE-5614418">
    <property type="gene designation" value="cxorf58"/>
</dbReference>
<reference evidence="2" key="2">
    <citation type="submission" date="2021-03" db="UniProtKB">
        <authorList>
            <consortium name="Ensembl"/>
        </authorList>
    </citation>
    <scope>IDENTIFICATION</scope>
</reference>
<sequence>MYRGLGLAAGARHYGNFVYRAQWVFFPMRLLIIWTGKIWGDLRALLRELKVYLQLEINSLLAFPSPINIFSLFCRGMALSGMSSTSISISLPGTTSRESAAEIDYFRLRQPNAPHTGIEKGVAAIRIQRTWRCYNNRKLFKLLKHTARAAETSASYGILRKISPLEAELLRDPGMQCKVRFRFAGHEFPPFIVFKIFHRSGAFGNRYICGKRILHPSSEAAADACKLMGHRAYYDQMIYDELEYQKHKITDIVDVATVKDYVKYKSHLDETPAYLGGRDNCWRRLSLKNMPRTTIMYDIVEYAESGALSERLKGEMQLLLQVPRTEDLQVRQLSAITQSRSPGPPPSPVSSANKTPQRPPLLWHSARRSQKARLKAVKMKRLYSIRNETKELMDDTTEENRLEFSERTNAGEKVHISDEDWDEEAEKLYRWSQGLSLDESTIPSPLLH</sequence>
<accession>A0A803JTE5</accession>
<dbReference type="PROSITE" id="PS50096">
    <property type="entry name" value="IQ"/>
    <property type="match status" value="1"/>
</dbReference>
<proteinExistence type="predicted"/>
<name>A0A803JTE5_XENTR</name>
<dbReference type="PANTHER" id="PTHR33504:SF1">
    <property type="entry name" value="FAMILY WITH SEQUENCE SIMILARITY 90, MEMBER A1B"/>
    <property type="match status" value="1"/>
</dbReference>
<feature type="region of interest" description="Disordered" evidence="1">
    <location>
        <begin position="393"/>
        <end position="419"/>
    </location>
</feature>
<organism evidence="2">
    <name type="scientific">Xenopus tropicalis</name>
    <name type="common">Western clawed frog</name>
    <name type="synonym">Silurana tropicalis</name>
    <dbReference type="NCBI Taxonomy" id="8364"/>
    <lineage>
        <taxon>Eukaryota</taxon>
        <taxon>Metazoa</taxon>
        <taxon>Chordata</taxon>
        <taxon>Craniata</taxon>
        <taxon>Vertebrata</taxon>
        <taxon>Euteleostomi</taxon>
        <taxon>Amphibia</taxon>
        <taxon>Batrachia</taxon>
        <taxon>Anura</taxon>
        <taxon>Pipoidea</taxon>
        <taxon>Pipidae</taxon>
        <taxon>Xenopodinae</taxon>
        <taxon>Xenopus</taxon>
        <taxon>Silurana</taxon>
    </lineage>
</organism>
<evidence type="ECO:0000313" key="2">
    <source>
        <dbReference type="Ensembl" id="ENSXETP00000111279"/>
    </source>
</evidence>
<dbReference type="GeneTree" id="ENSGT00940000167353"/>